<keyword evidence="1" id="KW-0732">Signal</keyword>
<organism evidence="2 3">
    <name type="scientific">Comamonas odontotermitis</name>
    <dbReference type="NCBI Taxonomy" id="379895"/>
    <lineage>
        <taxon>Bacteria</taxon>
        <taxon>Pseudomonadati</taxon>
        <taxon>Pseudomonadota</taxon>
        <taxon>Betaproteobacteria</taxon>
        <taxon>Burkholderiales</taxon>
        <taxon>Comamonadaceae</taxon>
        <taxon>Comamonas</taxon>
    </lineage>
</organism>
<name>A0ABR6RH36_9BURK</name>
<keyword evidence="3" id="KW-1185">Reference proteome</keyword>
<proteinExistence type="predicted"/>
<comment type="caution">
    <text evidence="2">The sequence shown here is derived from an EMBL/GenBank/DDBJ whole genome shotgun (WGS) entry which is preliminary data.</text>
</comment>
<evidence type="ECO:0000313" key="2">
    <source>
        <dbReference type="EMBL" id="MBB6578398.1"/>
    </source>
</evidence>
<evidence type="ECO:0000256" key="1">
    <source>
        <dbReference type="SAM" id="SignalP"/>
    </source>
</evidence>
<accession>A0ABR6RH36</accession>
<protein>
    <submittedName>
        <fullName evidence="2">Uncharacterized protein</fullName>
    </submittedName>
</protein>
<reference evidence="2 3" key="1">
    <citation type="submission" date="2020-08" db="EMBL/GenBank/DDBJ databases">
        <title>Functional genomics of gut bacteria from endangered species of beetles.</title>
        <authorList>
            <person name="Carlos-Shanley C."/>
        </authorList>
    </citation>
    <scope>NUCLEOTIDE SEQUENCE [LARGE SCALE GENOMIC DNA]</scope>
    <source>
        <strain evidence="2 3">S00124</strain>
    </source>
</reference>
<feature type="signal peptide" evidence="1">
    <location>
        <begin position="1"/>
        <end position="34"/>
    </location>
</feature>
<dbReference type="EMBL" id="JACHKZ010000014">
    <property type="protein sequence ID" value="MBB6578398.1"/>
    <property type="molecule type" value="Genomic_DNA"/>
</dbReference>
<evidence type="ECO:0000313" key="3">
    <source>
        <dbReference type="Proteomes" id="UP000562492"/>
    </source>
</evidence>
<gene>
    <name evidence="2" type="ORF">HNP33_002480</name>
</gene>
<dbReference type="Proteomes" id="UP000562492">
    <property type="component" value="Unassembled WGS sequence"/>
</dbReference>
<dbReference type="RefSeq" id="WP_221452063.1">
    <property type="nucleotide sequence ID" value="NZ_JACHKZ010000014.1"/>
</dbReference>
<feature type="chain" id="PRO_5046108744" evidence="1">
    <location>
        <begin position="35"/>
        <end position="569"/>
    </location>
</feature>
<sequence>MGDNVPDTRNPILQKTIAAAAMAFTLAASTASWAARDFTPQTGTWVISEELNGKPGRGLAIDVQGNTFFMQVFGYENNGDATFYTATGQMQGNGVTAPLMRYQGGRSFGSEARDAVEDKSLGHVTVSFKNGLTGTIQFPNEPAMAIERLLVQSDEPAATNPRMQNGIRVVQLLVQNPQGDVAYDWRLDMLRNEDNSFHLYLSQPADRRTDRVVYTTFQEMACQLVGTRARFSCTAIGKPPYINTNMSPEPVAGPWVDRMQFELVGYEVTGTVHMGDKQAGISMPTTGYNAGADAFGPQNGSDTTLWNTHVQQNYLQSHFSWGGATCPVCVPNKYLHTLMPINGTWVVEDELTGKPGRGLAVDIQGSTAILQVYNYRADARPTFHMGSAAYLSKGASSPATAATIPMEEYAGGRSLGGARQSAQLRNRAGDAQLEFAYQRSDDKPLEEWMWWTVGQLQLPQEAPVRIRRLQLERPANFAEEMLGQWFLPLVQKTITLTRADGDTVTSADGLVVCTPITNRKGVDASCGQPGENGAWVWHQFLSKPLMNRGGTMVRLRDRHGNAVGLGQLD</sequence>